<dbReference type="Pfam" id="PF01610">
    <property type="entry name" value="DDE_Tnp_ISL3"/>
    <property type="match status" value="1"/>
</dbReference>
<dbReference type="PANTHER" id="PTHR33498:SF1">
    <property type="entry name" value="TRANSPOSASE FOR INSERTION SEQUENCE ELEMENT IS1557"/>
    <property type="match status" value="1"/>
</dbReference>
<dbReference type="NCBIfam" id="NF033550">
    <property type="entry name" value="transpos_ISL3"/>
    <property type="match status" value="1"/>
</dbReference>
<accession>A0A8A0RIQ8</accession>
<dbReference type="KEGG" id="kme:H0A61_00423"/>
<proteinExistence type="predicted"/>
<dbReference type="InterPro" id="IPR047951">
    <property type="entry name" value="Transpos_ISL3"/>
</dbReference>
<evidence type="ECO:0000313" key="3">
    <source>
        <dbReference type="Proteomes" id="UP000662904"/>
    </source>
</evidence>
<dbReference type="Proteomes" id="UP000662904">
    <property type="component" value="Chromosome"/>
</dbReference>
<keyword evidence="3" id="KW-1185">Reference proteome</keyword>
<organism evidence="2 3">
    <name type="scientific">Koleobacter methoxysyntrophicus</name>
    <dbReference type="NCBI Taxonomy" id="2751313"/>
    <lineage>
        <taxon>Bacteria</taxon>
        <taxon>Bacillati</taxon>
        <taxon>Bacillota</taxon>
        <taxon>Clostridia</taxon>
        <taxon>Koleobacterales</taxon>
        <taxon>Koleobacteraceae</taxon>
        <taxon>Koleobacter</taxon>
    </lineage>
</organism>
<gene>
    <name evidence="2" type="ORF">H0A61_00423</name>
</gene>
<feature type="domain" description="Transposase IS204/IS1001/IS1096/IS1165 DDE" evidence="1">
    <location>
        <begin position="40"/>
        <end position="272"/>
    </location>
</feature>
<dbReference type="PANTHER" id="PTHR33498">
    <property type="entry name" value="TRANSPOSASE FOR INSERTION SEQUENCE ELEMENT IS1557"/>
    <property type="match status" value="1"/>
</dbReference>
<name>A0A8A0RIQ8_9FIRM</name>
<dbReference type="EMBL" id="CP059066">
    <property type="protein sequence ID" value="QSQ08103.1"/>
    <property type="molecule type" value="Genomic_DNA"/>
</dbReference>
<dbReference type="InterPro" id="IPR002560">
    <property type="entry name" value="Transposase_DDE"/>
</dbReference>
<evidence type="ECO:0000313" key="2">
    <source>
        <dbReference type="EMBL" id="QSQ08103.1"/>
    </source>
</evidence>
<reference evidence="2" key="1">
    <citation type="submission" date="2020-07" db="EMBL/GenBank/DDBJ databases">
        <title>Koleobacter methoxysyntrophicus gen. nov., sp. nov., a novel anaerobic bacterium isolated from deep subsurface oil field and proposal of Koleobacterales ord. nov. in the phylum Firmicutes.</title>
        <authorList>
            <person name="Sakamoto S."/>
            <person name="Tamaki H."/>
        </authorList>
    </citation>
    <scope>NUCLEOTIDE SEQUENCE</scope>
    <source>
        <strain evidence="2">NRmbB1</strain>
    </source>
</reference>
<dbReference type="AlphaFoldDB" id="A0A8A0RIQ8"/>
<protein>
    <recommendedName>
        <fullName evidence="1">Transposase IS204/IS1001/IS1096/IS1165 DDE domain-containing protein</fullName>
    </recommendedName>
</protein>
<evidence type="ECO:0000259" key="1">
    <source>
        <dbReference type="Pfam" id="PF01610"/>
    </source>
</evidence>
<sequence length="289" mass="33285">MPVNAVAKQVGEHDTRLWRILKHYVKEARTKADYSSVRKIGIDEASAKMGHDYISLFVDLERAKLLFASEGKSKETVSAFTNDLVQHGGKPEKIESVCCDLCPSFVAGVKEHLANAELVFDRFHIMKIVNDAVDEVRRSEAKENELLKKTRYLWLKNPEKLTKKQQKKLESLKYENLDTVKAYNIKLSLRSFFEQPDRKAGEEFLKHWYFWATHSRLVPIVKAAYTIKDHWEGILNWFSSRITNGLLEGLNSLIQAAKARARGYRNKENFITISYIIASDLDYGLPALY</sequence>